<keyword evidence="3" id="KW-0804">Transcription</keyword>
<reference evidence="6 7" key="1">
    <citation type="submission" date="2020-01" db="EMBL/GenBank/DDBJ databases">
        <title>Pseudarthrobacter psychrotolerans sp. nov., isolated from antarctic soil.</title>
        <authorList>
            <person name="Shin Y."/>
            <person name="Park W."/>
        </authorList>
    </citation>
    <scope>NUCLEOTIDE SEQUENCE [LARGE SCALE GENOMIC DNA]</scope>
    <source>
        <strain evidence="6 7">YJ56</strain>
    </source>
</reference>
<keyword evidence="7" id="KW-1185">Reference proteome</keyword>
<dbReference type="PANTHER" id="PTHR30136:SF24">
    <property type="entry name" value="HTH-TYPE TRANSCRIPTIONAL REPRESSOR ALLR"/>
    <property type="match status" value="1"/>
</dbReference>
<evidence type="ECO:0000256" key="1">
    <source>
        <dbReference type="ARBA" id="ARBA00023015"/>
    </source>
</evidence>
<evidence type="ECO:0000259" key="5">
    <source>
        <dbReference type="PROSITE" id="PS51078"/>
    </source>
</evidence>
<dbReference type="EMBL" id="CP047898">
    <property type="protein sequence ID" value="QHK18555.1"/>
    <property type="molecule type" value="Genomic_DNA"/>
</dbReference>
<dbReference type="Gene3D" id="3.30.450.40">
    <property type="match status" value="1"/>
</dbReference>
<dbReference type="Pfam" id="PF09339">
    <property type="entry name" value="HTH_IclR"/>
    <property type="match status" value="1"/>
</dbReference>
<protein>
    <submittedName>
        <fullName evidence="6">Helix-turn-helix domain-containing protein</fullName>
    </submittedName>
</protein>
<dbReference type="SMART" id="SM00346">
    <property type="entry name" value="HTH_ICLR"/>
    <property type="match status" value="1"/>
</dbReference>
<dbReference type="InterPro" id="IPR050707">
    <property type="entry name" value="HTH_MetabolicPath_Reg"/>
</dbReference>
<keyword evidence="1" id="KW-0805">Transcription regulation</keyword>
<dbReference type="InterPro" id="IPR036388">
    <property type="entry name" value="WH-like_DNA-bd_sf"/>
</dbReference>
<dbReference type="GO" id="GO:0003700">
    <property type="term" value="F:DNA-binding transcription factor activity"/>
    <property type="evidence" value="ECO:0007669"/>
    <property type="project" value="TreeGrafter"/>
</dbReference>
<dbReference type="Proteomes" id="UP000464186">
    <property type="component" value="Chromosome"/>
</dbReference>
<evidence type="ECO:0000259" key="4">
    <source>
        <dbReference type="PROSITE" id="PS51077"/>
    </source>
</evidence>
<dbReference type="Gene3D" id="1.10.10.10">
    <property type="entry name" value="Winged helix-like DNA-binding domain superfamily/Winged helix DNA-binding domain"/>
    <property type="match status" value="1"/>
</dbReference>
<name>A0A6P1ND94_9MICC</name>
<dbReference type="PROSITE" id="PS51078">
    <property type="entry name" value="ICLR_ED"/>
    <property type="match status" value="1"/>
</dbReference>
<evidence type="ECO:0000256" key="2">
    <source>
        <dbReference type="ARBA" id="ARBA00023125"/>
    </source>
</evidence>
<evidence type="ECO:0000256" key="3">
    <source>
        <dbReference type="ARBA" id="ARBA00023163"/>
    </source>
</evidence>
<keyword evidence="2" id="KW-0238">DNA-binding</keyword>
<dbReference type="Pfam" id="PF01614">
    <property type="entry name" value="IclR_C"/>
    <property type="match status" value="1"/>
</dbReference>
<dbReference type="InterPro" id="IPR036390">
    <property type="entry name" value="WH_DNA-bd_sf"/>
</dbReference>
<dbReference type="AlphaFoldDB" id="A0A6P1ND94"/>
<dbReference type="SUPFAM" id="SSF55781">
    <property type="entry name" value="GAF domain-like"/>
    <property type="match status" value="1"/>
</dbReference>
<dbReference type="InterPro" id="IPR014757">
    <property type="entry name" value="Tscrpt_reg_IclR_C"/>
</dbReference>
<organism evidence="6 7">
    <name type="scientific">Pseudarthrobacter psychrotolerans</name>
    <dbReference type="NCBI Taxonomy" id="2697569"/>
    <lineage>
        <taxon>Bacteria</taxon>
        <taxon>Bacillati</taxon>
        <taxon>Actinomycetota</taxon>
        <taxon>Actinomycetes</taxon>
        <taxon>Micrococcales</taxon>
        <taxon>Micrococcaceae</taxon>
        <taxon>Pseudarthrobacter</taxon>
    </lineage>
</organism>
<dbReference type="SUPFAM" id="SSF46785">
    <property type="entry name" value="Winged helix' DNA-binding domain"/>
    <property type="match status" value="1"/>
</dbReference>
<dbReference type="PANTHER" id="PTHR30136">
    <property type="entry name" value="HELIX-TURN-HELIX TRANSCRIPTIONAL REGULATOR, ICLR FAMILY"/>
    <property type="match status" value="1"/>
</dbReference>
<proteinExistence type="predicted"/>
<feature type="domain" description="IclR-ED" evidence="5">
    <location>
        <begin position="74"/>
        <end position="264"/>
    </location>
</feature>
<accession>A0A6P1ND94</accession>
<dbReference type="KEGG" id="psey:GU243_00765"/>
<dbReference type="InterPro" id="IPR005471">
    <property type="entry name" value="Tscrpt_reg_IclR_N"/>
</dbReference>
<dbReference type="GO" id="GO:0045892">
    <property type="term" value="P:negative regulation of DNA-templated transcription"/>
    <property type="evidence" value="ECO:0007669"/>
    <property type="project" value="TreeGrafter"/>
</dbReference>
<evidence type="ECO:0000313" key="6">
    <source>
        <dbReference type="EMBL" id="QHK18555.1"/>
    </source>
</evidence>
<dbReference type="InterPro" id="IPR029016">
    <property type="entry name" value="GAF-like_dom_sf"/>
</dbReference>
<dbReference type="PROSITE" id="PS51077">
    <property type="entry name" value="HTH_ICLR"/>
    <property type="match status" value="1"/>
</dbReference>
<gene>
    <name evidence="6" type="ORF">GU243_00765</name>
</gene>
<sequence length="270" mass="28171">MPERLTGRGAIKIVRRPADAVESVDNALQLLTMLREGTVRVSDAAQRLGVAPSTAHRLLATLAYQGFALHDESRRYMAGPALLGQSSPDELLPVTGAAMRHLQNAAVRTGETISLGVRTGAQMRLVWTVESRRLVRVGDRSGTILPARLSSGGQALLASLDGGTVNRLYSGHSGRIAGDQLGPLELASLLSELMAVRSRGYARNIGLTEPDIAAIGMAVPDAGRPAWLSVSAAAPIARAAALESPESLAALRDCCSAVAADLAEIGQVGD</sequence>
<feature type="domain" description="HTH iclR-type" evidence="4">
    <location>
        <begin position="21"/>
        <end position="80"/>
    </location>
</feature>
<evidence type="ECO:0000313" key="7">
    <source>
        <dbReference type="Proteomes" id="UP000464186"/>
    </source>
</evidence>
<dbReference type="GO" id="GO:0003677">
    <property type="term" value="F:DNA binding"/>
    <property type="evidence" value="ECO:0007669"/>
    <property type="project" value="UniProtKB-KW"/>
</dbReference>